<dbReference type="RefSeq" id="WP_004806000.1">
    <property type="nucleotide sequence ID" value="NZ_CP116394.1"/>
</dbReference>
<comment type="similarity">
    <text evidence="1">Belongs to the glycosyl hydrolase 16 family.</text>
</comment>
<dbReference type="InterPro" id="IPR013320">
    <property type="entry name" value="ConA-like_dom_sf"/>
</dbReference>
<protein>
    <submittedName>
        <fullName evidence="5">S-layer homology domain-containing protein</fullName>
    </submittedName>
</protein>
<keyword evidence="2" id="KW-0732">Signal</keyword>
<gene>
    <name evidence="5" type="ORF">PIG85_03595</name>
</gene>
<dbReference type="EMBL" id="CP116394">
    <property type="protein sequence ID" value="WCE46740.1"/>
    <property type="molecule type" value="Genomic_DNA"/>
</dbReference>
<evidence type="ECO:0000256" key="1">
    <source>
        <dbReference type="ARBA" id="ARBA00006865"/>
    </source>
</evidence>
<feature type="domain" description="SLH" evidence="3">
    <location>
        <begin position="479"/>
        <end position="539"/>
    </location>
</feature>
<dbReference type="PROSITE" id="PS51762">
    <property type="entry name" value="GH16_2"/>
    <property type="match status" value="1"/>
</dbReference>
<evidence type="ECO:0000259" key="3">
    <source>
        <dbReference type="PROSITE" id="PS51272"/>
    </source>
</evidence>
<evidence type="ECO:0000313" key="5">
    <source>
        <dbReference type="EMBL" id="WCE46740.1"/>
    </source>
</evidence>
<dbReference type="Proteomes" id="UP001211044">
    <property type="component" value="Chromosome"/>
</dbReference>
<reference evidence="5" key="1">
    <citation type="submission" date="2023-01" db="EMBL/GenBank/DDBJ databases">
        <title>Comparative Genomic Analysis of the Clinically-Derived Winkia Strain NY0527 Provides Evidence into the Taxonomic Reassignment of Winkia neuii and Characterizes Their Virulence Traits.</title>
        <authorList>
            <person name="Cai X."/>
            <person name="Peng Y."/>
            <person name="Li M."/>
            <person name="Qiu Y."/>
            <person name="Wang Y."/>
            <person name="Xu L."/>
            <person name="Hou Q."/>
        </authorList>
    </citation>
    <scope>NUCLEOTIDE SEQUENCE</scope>
    <source>
        <strain evidence="5">NY0527</strain>
    </source>
</reference>
<dbReference type="GO" id="GO:0005975">
    <property type="term" value="P:carbohydrate metabolic process"/>
    <property type="evidence" value="ECO:0007669"/>
    <property type="project" value="InterPro"/>
</dbReference>
<dbReference type="PANTHER" id="PTHR10963:SF55">
    <property type="entry name" value="GLYCOSIDE HYDROLASE FAMILY 16 PROTEIN"/>
    <property type="match status" value="1"/>
</dbReference>
<dbReference type="KEGG" id="wne:PIG85_03595"/>
<organism evidence="5 6">
    <name type="scientific">Winkia neuii subsp. anitrata</name>
    <dbReference type="NCBI Taxonomy" id="29318"/>
    <lineage>
        <taxon>Bacteria</taxon>
        <taxon>Bacillati</taxon>
        <taxon>Actinomycetota</taxon>
        <taxon>Actinomycetes</taxon>
        <taxon>Actinomycetales</taxon>
        <taxon>Actinomycetaceae</taxon>
        <taxon>Winkia</taxon>
    </lineage>
</organism>
<dbReference type="InterPro" id="IPR000757">
    <property type="entry name" value="Beta-glucanase-like"/>
</dbReference>
<dbReference type="AlphaFoldDB" id="A0AB38XQX5"/>
<feature type="signal peptide" evidence="2">
    <location>
        <begin position="1"/>
        <end position="27"/>
    </location>
</feature>
<dbReference type="Pfam" id="PF00395">
    <property type="entry name" value="SLH"/>
    <property type="match status" value="3"/>
</dbReference>
<evidence type="ECO:0000256" key="2">
    <source>
        <dbReference type="SAM" id="SignalP"/>
    </source>
</evidence>
<dbReference type="PANTHER" id="PTHR10963">
    <property type="entry name" value="GLYCOSYL HYDROLASE-RELATED"/>
    <property type="match status" value="1"/>
</dbReference>
<dbReference type="InterPro" id="IPR050546">
    <property type="entry name" value="Glycosyl_Hydrlase_16"/>
</dbReference>
<accession>A0AB38XQX5</accession>
<feature type="chain" id="PRO_5044226196" evidence="2">
    <location>
        <begin position="28"/>
        <end position="613"/>
    </location>
</feature>
<dbReference type="InterPro" id="IPR001119">
    <property type="entry name" value="SLH_dom"/>
</dbReference>
<dbReference type="Gene3D" id="2.60.120.200">
    <property type="match status" value="1"/>
</dbReference>
<feature type="domain" description="SLH" evidence="3">
    <location>
        <begin position="414"/>
        <end position="477"/>
    </location>
</feature>
<proteinExistence type="inferred from homology"/>
<evidence type="ECO:0000313" key="6">
    <source>
        <dbReference type="Proteomes" id="UP001211044"/>
    </source>
</evidence>
<feature type="domain" description="SLH" evidence="3">
    <location>
        <begin position="556"/>
        <end position="613"/>
    </location>
</feature>
<dbReference type="Pfam" id="PF00722">
    <property type="entry name" value="Glyco_hydro_16"/>
    <property type="match status" value="1"/>
</dbReference>
<sequence length="613" mass="69093">MRKCILLAIPLVSSLALTITPLSIAQADEGNIEPQACVANTNGSTTTEAVPRTVTAEGRTYDLVWNDEFCGSGINWANKWNRHGEPENGPFKYTNIEAPKTDPSSNLFVEAGALNIRAHPATGKNDRGIGVLANSGSISTRNHAAWKYGRFEVRLRTPGQRGTWPAFWLMPKQNPYGWPKDGELDWFENLGDSWARNTNFTSIHASTVPWNTHRSNDDHATDADSKNIGPVDLPGSYHTWTMDWSPSGFIFYVDGKEYSRRSTWQNQWVRPDGSHYSGPMPEPFDKKFYVIANLAMGGWASRPNSTTDWSRTFQIDHFRVYQTKEQQEGQNRAYVKYQTEGYGKAPAALQNQPIGSVITNLPSLSDPRAQFQGWYFDQGFTKPVGNSFTLADDTVLFAKWNVKKTTVARAGTPSKAPFRDVSPSSAFAGEISWMKDTKTTTGWPDGTFRPWNKINRDAMAAFLYRMAGSPAYTPPKYPLFKDLKKSNAFYKEISWMGETGISTGWDDRTYRPYQPVERGAMAAFLYRFCSKHADKCSPAVATNNYVQPMKDIFRDVRYKRRGNLSVAAFHKEIGWLADSGITTGWPDGTFRPVNYIDRNAMAAFIYRIKSNKR</sequence>
<dbReference type="GO" id="GO:0004553">
    <property type="term" value="F:hydrolase activity, hydrolyzing O-glycosyl compounds"/>
    <property type="evidence" value="ECO:0007669"/>
    <property type="project" value="InterPro"/>
</dbReference>
<evidence type="ECO:0000259" key="4">
    <source>
        <dbReference type="PROSITE" id="PS51762"/>
    </source>
</evidence>
<name>A0AB38XQX5_9ACTO</name>
<dbReference type="PROSITE" id="PS51272">
    <property type="entry name" value="SLH"/>
    <property type="match status" value="3"/>
</dbReference>
<dbReference type="SUPFAM" id="SSF49899">
    <property type="entry name" value="Concanavalin A-like lectins/glucanases"/>
    <property type="match status" value="1"/>
</dbReference>
<feature type="domain" description="GH16" evidence="4">
    <location>
        <begin position="54"/>
        <end position="318"/>
    </location>
</feature>
<dbReference type="CDD" id="cd08023">
    <property type="entry name" value="GH16_laminarinase_like"/>
    <property type="match status" value="1"/>
</dbReference>